<dbReference type="InterPro" id="IPR016181">
    <property type="entry name" value="Acyl_CoA_acyltransferase"/>
</dbReference>
<dbReference type="CDD" id="cd04301">
    <property type="entry name" value="NAT_SF"/>
    <property type="match status" value="1"/>
</dbReference>
<dbReference type="SUPFAM" id="SSF55729">
    <property type="entry name" value="Acyl-CoA N-acyltransferases (Nat)"/>
    <property type="match status" value="1"/>
</dbReference>
<comment type="caution">
    <text evidence="2">The sequence shown here is derived from an EMBL/GenBank/DDBJ whole genome shotgun (WGS) entry which is preliminary data.</text>
</comment>
<evidence type="ECO:0000259" key="1">
    <source>
        <dbReference type="PROSITE" id="PS51186"/>
    </source>
</evidence>
<protein>
    <submittedName>
        <fullName evidence="2">Acetyltransferase</fullName>
    </submittedName>
</protein>
<accession>A0A0L0WD97</accession>
<name>A0A0L0WD97_GOTPU</name>
<reference evidence="3" key="1">
    <citation type="submission" date="2015-07" db="EMBL/GenBank/DDBJ databases">
        <title>Draft genome sequence of the purine-degrading Gottschalkia purinilyticum DSM 1384 (formerly Clostridium purinilyticum).</title>
        <authorList>
            <person name="Poehlein A."/>
            <person name="Schiel-Bengelsdorf B."/>
            <person name="Bengelsdorf F.R."/>
            <person name="Daniel R."/>
            <person name="Duerre P."/>
        </authorList>
    </citation>
    <scope>NUCLEOTIDE SEQUENCE [LARGE SCALE GENOMIC DNA]</scope>
    <source>
        <strain evidence="3">DSM 1384</strain>
    </source>
</reference>
<dbReference type="PROSITE" id="PS51186">
    <property type="entry name" value="GNAT"/>
    <property type="match status" value="1"/>
</dbReference>
<sequence>MEEFNIRKATIEDTDKIHDLWKRLSLDQLNKDPYYKGAIDFHETKEMFEKALQDENCCIIIGEYGEKIVAFIELWIKNKDFYFFIDDYVYILHAFVDPEYRRQFKIARRMYREAENWARDKGFKYLQADVFEHNGRVMNFLGYFGFDKYRSRLIKTIQ</sequence>
<dbReference type="RefSeq" id="WP_050354403.1">
    <property type="nucleotide sequence ID" value="NZ_LGSS01000003.1"/>
</dbReference>
<dbReference type="Gene3D" id="3.40.630.30">
    <property type="match status" value="1"/>
</dbReference>
<keyword evidence="3" id="KW-1185">Reference proteome</keyword>
<dbReference type="EMBL" id="LGSS01000003">
    <property type="protein sequence ID" value="KNF09416.1"/>
    <property type="molecule type" value="Genomic_DNA"/>
</dbReference>
<dbReference type="OrthoDB" id="1706389at2"/>
<dbReference type="InterPro" id="IPR000182">
    <property type="entry name" value="GNAT_dom"/>
</dbReference>
<evidence type="ECO:0000313" key="2">
    <source>
        <dbReference type="EMBL" id="KNF09416.1"/>
    </source>
</evidence>
<evidence type="ECO:0000313" key="3">
    <source>
        <dbReference type="Proteomes" id="UP000037267"/>
    </source>
</evidence>
<keyword evidence="2" id="KW-0808">Transferase</keyword>
<dbReference type="GO" id="GO:0016747">
    <property type="term" value="F:acyltransferase activity, transferring groups other than amino-acyl groups"/>
    <property type="evidence" value="ECO:0007669"/>
    <property type="project" value="InterPro"/>
</dbReference>
<gene>
    <name evidence="2" type="ORF">CLPU_3c01940</name>
</gene>
<dbReference type="Pfam" id="PF00583">
    <property type="entry name" value="Acetyltransf_1"/>
    <property type="match status" value="1"/>
</dbReference>
<proteinExistence type="predicted"/>
<feature type="domain" description="N-acetyltransferase" evidence="1">
    <location>
        <begin position="4"/>
        <end position="158"/>
    </location>
</feature>
<dbReference type="STRING" id="1503.CLPU_3c01940"/>
<organism evidence="2 3">
    <name type="scientific">Gottschalkia purinilytica</name>
    <name type="common">Clostridium purinilyticum</name>
    <dbReference type="NCBI Taxonomy" id="1503"/>
    <lineage>
        <taxon>Bacteria</taxon>
        <taxon>Bacillati</taxon>
        <taxon>Bacillota</taxon>
        <taxon>Tissierellia</taxon>
        <taxon>Tissierellales</taxon>
        <taxon>Gottschalkiaceae</taxon>
        <taxon>Gottschalkia</taxon>
    </lineage>
</organism>
<dbReference type="Proteomes" id="UP000037267">
    <property type="component" value="Unassembled WGS sequence"/>
</dbReference>
<dbReference type="AlphaFoldDB" id="A0A0L0WD97"/>